<name>A0A9P4JT72_9PLEO</name>
<accession>A0A9P4JT72</accession>
<dbReference type="Proteomes" id="UP000799536">
    <property type="component" value="Unassembled WGS sequence"/>
</dbReference>
<feature type="region of interest" description="Disordered" evidence="1">
    <location>
        <begin position="79"/>
        <end position="101"/>
    </location>
</feature>
<protein>
    <submittedName>
        <fullName evidence="2">Uncharacterized protein</fullName>
    </submittedName>
</protein>
<dbReference type="OrthoDB" id="3678410at2759"/>
<dbReference type="AlphaFoldDB" id="A0A9P4JT72"/>
<feature type="region of interest" description="Disordered" evidence="1">
    <location>
        <begin position="210"/>
        <end position="229"/>
    </location>
</feature>
<feature type="compositionally biased region" description="Low complexity" evidence="1">
    <location>
        <begin position="339"/>
        <end position="352"/>
    </location>
</feature>
<dbReference type="EMBL" id="ML993858">
    <property type="protein sequence ID" value="KAF2205308.1"/>
    <property type="molecule type" value="Genomic_DNA"/>
</dbReference>
<gene>
    <name evidence="2" type="ORF">GQ43DRAFT_437124</name>
</gene>
<evidence type="ECO:0000313" key="3">
    <source>
        <dbReference type="Proteomes" id="UP000799536"/>
    </source>
</evidence>
<proteinExistence type="predicted"/>
<comment type="caution">
    <text evidence="2">The sequence shown here is derived from an EMBL/GenBank/DDBJ whole genome shotgun (WGS) entry which is preliminary data.</text>
</comment>
<feature type="compositionally biased region" description="Polar residues" evidence="1">
    <location>
        <begin position="363"/>
        <end position="390"/>
    </location>
</feature>
<feature type="compositionally biased region" description="Polar residues" evidence="1">
    <location>
        <begin position="113"/>
        <end position="123"/>
    </location>
</feature>
<reference evidence="2" key="1">
    <citation type="journal article" date="2020" name="Stud. Mycol.">
        <title>101 Dothideomycetes genomes: a test case for predicting lifestyles and emergence of pathogens.</title>
        <authorList>
            <person name="Haridas S."/>
            <person name="Albert R."/>
            <person name="Binder M."/>
            <person name="Bloem J."/>
            <person name="Labutti K."/>
            <person name="Salamov A."/>
            <person name="Andreopoulos B."/>
            <person name="Baker S."/>
            <person name="Barry K."/>
            <person name="Bills G."/>
            <person name="Bluhm B."/>
            <person name="Cannon C."/>
            <person name="Castanera R."/>
            <person name="Culley D."/>
            <person name="Daum C."/>
            <person name="Ezra D."/>
            <person name="Gonzalez J."/>
            <person name="Henrissat B."/>
            <person name="Kuo A."/>
            <person name="Liang C."/>
            <person name="Lipzen A."/>
            <person name="Lutzoni F."/>
            <person name="Magnuson J."/>
            <person name="Mondo S."/>
            <person name="Nolan M."/>
            <person name="Ohm R."/>
            <person name="Pangilinan J."/>
            <person name="Park H.-J."/>
            <person name="Ramirez L."/>
            <person name="Alfaro M."/>
            <person name="Sun H."/>
            <person name="Tritt A."/>
            <person name="Yoshinaga Y."/>
            <person name="Zwiers L.-H."/>
            <person name="Turgeon B."/>
            <person name="Goodwin S."/>
            <person name="Spatafora J."/>
            <person name="Crous P."/>
            <person name="Grigoriev I."/>
        </authorList>
    </citation>
    <scope>NUCLEOTIDE SEQUENCE</scope>
    <source>
        <strain evidence="2">ATCC 74209</strain>
    </source>
</reference>
<organism evidence="2 3">
    <name type="scientific">Delitschia confertaspora ATCC 74209</name>
    <dbReference type="NCBI Taxonomy" id="1513339"/>
    <lineage>
        <taxon>Eukaryota</taxon>
        <taxon>Fungi</taxon>
        <taxon>Dikarya</taxon>
        <taxon>Ascomycota</taxon>
        <taxon>Pezizomycotina</taxon>
        <taxon>Dothideomycetes</taxon>
        <taxon>Pleosporomycetidae</taxon>
        <taxon>Pleosporales</taxon>
        <taxon>Delitschiaceae</taxon>
        <taxon>Delitschia</taxon>
    </lineage>
</organism>
<feature type="region of interest" description="Disordered" evidence="1">
    <location>
        <begin position="300"/>
        <end position="391"/>
    </location>
</feature>
<keyword evidence="3" id="KW-1185">Reference proteome</keyword>
<sequence length="485" mass="52710">MELAPVKLPALSNLHLTASQDYPTQRITNNSLRKLLENTRKIRPKYQGRQDQSVKLRPDQARLAQILGRIDASQLLGGAESEFDSDRSDDAETLPSSNFPSFGKASLRSHALSSPFTPSSDCNSRCFDSPQQDSTSESLPSFTYATPSRQMVVEETSSDAESLSYGFPSPPPLPARSASRNTATSHHHPAASRNTAKVYPPLDSPCSVAPLSIRSRDKDNTTPITSGPLFPFSEAALDSVLAELEESQRSVSTPVSRDECFFNVSTPRPLPTSNASCAQNSPFLCGPAPTPLEHRLRAASRRTDGNMQTNARNGPSYLLPLRTGSQPQSSTRGPATTPTRSLSTSAMRSTSSPLRSAPLAFRSPQQTANPRTTIARSSSDTLSQISSPPSIRTEVRGSSIFEVWRKATEDHMLRILEGTRHRGAQLPSIDPATESGYARAWRESREKIIVAVYGRRNVELSVGERVEVDNIAKQLAGPLGTGKLE</sequence>
<feature type="region of interest" description="Disordered" evidence="1">
    <location>
        <begin position="113"/>
        <end position="201"/>
    </location>
</feature>
<feature type="compositionally biased region" description="Polar residues" evidence="1">
    <location>
        <begin position="129"/>
        <end position="149"/>
    </location>
</feature>
<feature type="compositionally biased region" description="Polar residues" evidence="1">
    <location>
        <begin position="323"/>
        <end position="338"/>
    </location>
</feature>
<evidence type="ECO:0000256" key="1">
    <source>
        <dbReference type="SAM" id="MobiDB-lite"/>
    </source>
</evidence>
<evidence type="ECO:0000313" key="2">
    <source>
        <dbReference type="EMBL" id="KAF2205308.1"/>
    </source>
</evidence>